<feature type="non-terminal residue" evidence="1">
    <location>
        <position position="1"/>
    </location>
</feature>
<gene>
    <name evidence="1" type="ORF">QR98_0054800</name>
</gene>
<sequence length="84" mass="9489">MDPKDPLKEAISDSNVFSQSTNGFSKVRKLLLKSAINYLTDPRLQFSANVDQKLFLARKGLNRDEIDLAYEIATELISKQNISD</sequence>
<dbReference type="InterPro" id="IPR036388">
    <property type="entry name" value="WH-like_DNA-bd_sf"/>
</dbReference>
<dbReference type="EMBL" id="JXLN01011228">
    <property type="protein sequence ID" value="KPM06998.1"/>
    <property type="molecule type" value="Genomic_DNA"/>
</dbReference>
<reference evidence="1 2" key="1">
    <citation type="journal article" date="2015" name="Parasit. Vectors">
        <title>Draft genome of the scabies mite.</title>
        <authorList>
            <person name="Rider S.D.Jr."/>
            <person name="Morgan M.S."/>
            <person name="Arlian L.G."/>
        </authorList>
    </citation>
    <scope>NUCLEOTIDE SEQUENCE [LARGE SCALE GENOMIC DNA]</scope>
    <source>
        <strain evidence="1">Arlian Lab</strain>
    </source>
</reference>
<dbReference type="VEuPathDB" id="VectorBase:SSCA007470"/>
<dbReference type="Gene3D" id="1.10.10.10">
    <property type="entry name" value="Winged helix-like DNA-binding domain superfamily/Winged helix DNA-binding domain"/>
    <property type="match status" value="1"/>
</dbReference>
<protein>
    <submittedName>
        <fullName evidence="1">Peroxisomal membrane protein PEX14-like protein</fullName>
    </submittedName>
</protein>
<comment type="caution">
    <text evidence="1">The sequence shown here is derived from an EMBL/GenBank/DDBJ whole genome shotgun (WGS) entry which is preliminary data.</text>
</comment>
<evidence type="ECO:0000313" key="2">
    <source>
        <dbReference type="Proteomes" id="UP000616769"/>
    </source>
</evidence>
<name>A0A132A7P9_SARSC</name>
<accession>A0A132A7P9</accession>
<dbReference type="OrthoDB" id="441517at2759"/>
<evidence type="ECO:0000313" key="1">
    <source>
        <dbReference type="EMBL" id="KPM06998.1"/>
    </source>
</evidence>
<proteinExistence type="predicted"/>
<dbReference type="AlphaFoldDB" id="A0A132A7P9"/>
<dbReference type="Proteomes" id="UP000616769">
    <property type="component" value="Unassembled WGS sequence"/>
</dbReference>
<organism evidence="1 2">
    <name type="scientific">Sarcoptes scabiei</name>
    <name type="common">Itch mite</name>
    <name type="synonym">Acarus scabiei</name>
    <dbReference type="NCBI Taxonomy" id="52283"/>
    <lineage>
        <taxon>Eukaryota</taxon>
        <taxon>Metazoa</taxon>
        <taxon>Ecdysozoa</taxon>
        <taxon>Arthropoda</taxon>
        <taxon>Chelicerata</taxon>
        <taxon>Arachnida</taxon>
        <taxon>Acari</taxon>
        <taxon>Acariformes</taxon>
        <taxon>Sarcoptiformes</taxon>
        <taxon>Astigmata</taxon>
        <taxon>Psoroptidia</taxon>
        <taxon>Sarcoptoidea</taxon>
        <taxon>Sarcoptidae</taxon>
        <taxon>Sarcoptinae</taxon>
        <taxon>Sarcoptes</taxon>
    </lineage>
</organism>